<dbReference type="EMBL" id="AAHK01005899">
    <property type="protein sequence ID" value="EAN80918.1"/>
    <property type="molecule type" value="Genomic_DNA"/>
</dbReference>
<dbReference type="PaxDb" id="353153-Q4CKW6"/>
<organism evidence="2 3">
    <name type="scientific">Trypanosoma cruzi (strain CL Brener)</name>
    <dbReference type="NCBI Taxonomy" id="353153"/>
    <lineage>
        <taxon>Eukaryota</taxon>
        <taxon>Discoba</taxon>
        <taxon>Euglenozoa</taxon>
        <taxon>Kinetoplastea</taxon>
        <taxon>Metakinetoplastina</taxon>
        <taxon>Trypanosomatida</taxon>
        <taxon>Trypanosomatidae</taxon>
        <taxon>Trypanosoma</taxon>
        <taxon>Schizotrypanum</taxon>
    </lineage>
</organism>
<evidence type="ECO:0000313" key="2">
    <source>
        <dbReference type="EMBL" id="EAN80918.1"/>
    </source>
</evidence>
<sequence length="327" mass="34459">NKIKFVLKTWAQKDVFFPGLSIPTAGLVAVLSDAASDDTWIDEYLCLNATVRNATKVKDGLKLTEPDSGVIWPVNIPDDKVRNVSLSHNFTLVATVTIEEAPSGNTPLLIAVLANTEPTHTMGILYTANKTWETISKGETKPTTESGTWELKKEYQVALMLQGNKSSVYVDGNSLGEEEAPLTDETPLELLYFCFGACDMKNSPMTVKDVFLYNRPLNPTEMSAIKERIPVPTRAPEPQVKIAPDPIAPAVSAVSGAPAVPAVPAVSAVPAVPAAPVAPAVPAVPAGNEGTAREKGDGGANGDAGSVYGSGLLPLLLLLGLWGFATA</sequence>
<name>Q4CKW6_TRYCC</name>
<proteinExistence type="predicted"/>
<dbReference type="Pfam" id="PF22925">
    <property type="entry name" value="TS_C"/>
    <property type="match status" value="1"/>
</dbReference>
<dbReference type="KEGG" id="tcr:508007.10"/>
<dbReference type="GO" id="GO:0004308">
    <property type="term" value="F:exo-alpha-sialidase activity"/>
    <property type="evidence" value="ECO:0007669"/>
    <property type="project" value="InterPro"/>
</dbReference>
<evidence type="ECO:0000313" key="3">
    <source>
        <dbReference type="Proteomes" id="UP000002296"/>
    </source>
</evidence>
<feature type="domain" description="Trans-sialidase C-terminal" evidence="1">
    <location>
        <begin position="23"/>
        <end position="219"/>
    </location>
</feature>
<reference evidence="2 3" key="1">
    <citation type="journal article" date="2005" name="Science">
        <title>The genome sequence of Trypanosoma cruzi, etiologic agent of Chagas disease.</title>
        <authorList>
            <person name="El-Sayed N.M."/>
            <person name="Myler P.J."/>
            <person name="Bartholomeu D.C."/>
            <person name="Nilsson D."/>
            <person name="Aggarwal G."/>
            <person name="Tran A.N."/>
            <person name="Ghedin E."/>
            <person name="Worthey E.A."/>
            <person name="Delcher A.L."/>
            <person name="Blandin G."/>
            <person name="Westenberger S.J."/>
            <person name="Caler E."/>
            <person name="Cerqueira G.C."/>
            <person name="Branche C."/>
            <person name="Haas B."/>
            <person name="Anupama A."/>
            <person name="Arner E."/>
            <person name="Aslund L."/>
            <person name="Attipoe P."/>
            <person name="Bontempi E."/>
            <person name="Bringaud F."/>
            <person name="Burton P."/>
            <person name="Cadag E."/>
            <person name="Campbell D.A."/>
            <person name="Carrington M."/>
            <person name="Crabtree J."/>
            <person name="Darban H."/>
            <person name="da Silveira J.F."/>
            <person name="de Jong P."/>
            <person name="Edwards K."/>
            <person name="Englund P.T."/>
            <person name="Fazelina G."/>
            <person name="Feldblyum T."/>
            <person name="Ferella M."/>
            <person name="Frasch A.C."/>
            <person name="Gull K."/>
            <person name="Horn D."/>
            <person name="Hou L."/>
            <person name="Huang Y."/>
            <person name="Kindlund E."/>
            <person name="Klingbeil M."/>
            <person name="Kluge S."/>
            <person name="Koo H."/>
            <person name="Lacerda D."/>
            <person name="Levin M.J."/>
            <person name="Lorenzi H."/>
            <person name="Louie T."/>
            <person name="Machado C.R."/>
            <person name="McCulloch R."/>
            <person name="McKenna A."/>
            <person name="Mizuno Y."/>
            <person name="Mottram J.C."/>
            <person name="Nelson S."/>
            <person name="Ochaya S."/>
            <person name="Osoegawa K."/>
            <person name="Pai G."/>
            <person name="Parsons M."/>
            <person name="Pentony M."/>
            <person name="Pettersson U."/>
            <person name="Pop M."/>
            <person name="Ramirez J.L."/>
            <person name="Rinta J."/>
            <person name="Robertson L."/>
            <person name="Salzberg S.L."/>
            <person name="Sanchez D.O."/>
            <person name="Seyler A."/>
            <person name="Sharma R."/>
            <person name="Shetty J."/>
            <person name="Simpson A.J."/>
            <person name="Sisk E."/>
            <person name="Tammi M.T."/>
            <person name="Tarleton R."/>
            <person name="Teixeira S."/>
            <person name="Van Aken S."/>
            <person name="Vogt C."/>
            <person name="Ward P.N."/>
            <person name="Wickstead B."/>
            <person name="Wortman J."/>
            <person name="White O."/>
            <person name="Fraser C.M."/>
            <person name="Stuart K.D."/>
            <person name="Andersson B."/>
        </authorList>
    </citation>
    <scope>NUCLEOTIDE SEQUENCE [LARGE SCALE GENOMIC DNA]</scope>
    <source>
        <strain evidence="2 3">CL Brener</strain>
    </source>
</reference>
<comment type="caution">
    <text evidence="2">The sequence shown here is derived from an EMBL/GenBank/DDBJ whole genome shotgun (WGS) entry which is preliminary data.</text>
</comment>
<dbReference type="SUPFAM" id="SSF49899">
    <property type="entry name" value="Concanavalin A-like lectins/glucanases"/>
    <property type="match status" value="1"/>
</dbReference>
<dbReference type="Pfam" id="PF11052">
    <property type="entry name" value="Tr-sialidase_C"/>
    <property type="match status" value="1"/>
</dbReference>
<dbReference type="PRINTS" id="PR01803">
    <property type="entry name" value="TCSIALIDASE"/>
</dbReference>
<dbReference type="SMR" id="Q4CKW6"/>
<dbReference type="InParanoid" id="Q4CKW6"/>
<feature type="non-terminal residue" evidence="2">
    <location>
        <position position="1"/>
    </location>
</feature>
<protein>
    <submittedName>
        <fullName evidence="2">Trans-sialidase, putative</fullName>
    </submittedName>
</protein>
<dbReference type="Proteomes" id="UP000002296">
    <property type="component" value="Unassembled WGS sequence"/>
</dbReference>
<dbReference type="InterPro" id="IPR013320">
    <property type="entry name" value="ConA-like_dom_sf"/>
</dbReference>
<dbReference type="RefSeq" id="XP_802364.1">
    <property type="nucleotide sequence ID" value="XM_797271.1"/>
</dbReference>
<dbReference type="InterPro" id="IPR021287">
    <property type="entry name" value="Trans-sialidase_CS"/>
</dbReference>
<gene>
    <name evidence="2" type="ORF">Tc00.1047053508007.10</name>
</gene>
<dbReference type="AlphaFoldDB" id="Q4CKW6"/>
<dbReference type="GeneID" id="3531586"/>
<dbReference type="Gene3D" id="2.60.120.200">
    <property type="match status" value="1"/>
</dbReference>
<accession>Q4CKW6</accession>
<dbReference type="InterPro" id="IPR055239">
    <property type="entry name" value="TS_C"/>
</dbReference>
<keyword evidence="3" id="KW-1185">Reference proteome</keyword>
<evidence type="ECO:0000259" key="1">
    <source>
        <dbReference type="Pfam" id="PF22925"/>
    </source>
</evidence>
<dbReference type="InterPro" id="IPR008377">
    <property type="entry name" value="Sialidase_trypan"/>
</dbReference>